<dbReference type="EMBL" id="JAMQON010000006">
    <property type="protein sequence ID" value="MDS0261443.1"/>
    <property type="molecule type" value="Genomic_DNA"/>
</dbReference>
<organism evidence="2 3">
    <name type="scientific">Haloarcula saliterrae</name>
    <dbReference type="NCBI Taxonomy" id="2950534"/>
    <lineage>
        <taxon>Archaea</taxon>
        <taxon>Methanobacteriati</taxon>
        <taxon>Methanobacteriota</taxon>
        <taxon>Stenosarchaea group</taxon>
        <taxon>Halobacteria</taxon>
        <taxon>Halobacteriales</taxon>
        <taxon>Haloarculaceae</taxon>
        <taxon>Haloarcula</taxon>
    </lineage>
</organism>
<dbReference type="Proteomes" id="UP001259659">
    <property type="component" value="Unassembled WGS sequence"/>
</dbReference>
<evidence type="ECO:0000313" key="2">
    <source>
        <dbReference type="EMBL" id="MDS0261443.1"/>
    </source>
</evidence>
<dbReference type="CDD" id="cd02511">
    <property type="entry name" value="Beta4Glucosyltransferase"/>
    <property type="match status" value="1"/>
</dbReference>
<dbReference type="Gene3D" id="3.90.550.10">
    <property type="entry name" value="Spore Coat Polysaccharide Biosynthesis Protein SpsA, Chain A"/>
    <property type="match status" value="1"/>
</dbReference>
<evidence type="ECO:0000313" key="3">
    <source>
        <dbReference type="Proteomes" id="UP001259659"/>
    </source>
</evidence>
<protein>
    <submittedName>
        <fullName evidence="2">Glycosyltransferase family 2 protein</fullName>
    </submittedName>
</protein>
<reference evidence="2 3" key="1">
    <citation type="submission" date="2022-06" db="EMBL/GenBank/DDBJ databases">
        <title>Haloarcula sp. a new haloarchaeum isolate from saline soil.</title>
        <authorList>
            <person name="Strakova D."/>
            <person name="Galisteo C."/>
            <person name="Sanchez-Porro C."/>
            <person name="Ventosa A."/>
        </authorList>
    </citation>
    <scope>NUCLEOTIDE SEQUENCE [LARGE SCALE GENOMIC DNA]</scope>
    <source>
        <strain evidence="2 3">S1CR25-12</strain>
    </source>
</reference>
<dbReference type="PANTHER" id="PTHR43630">
    <property type="entry name" value="POLY-BETA-1,6-N-ACETYL-D-GLUCOSAMINE SYNTHASE"/>
    <property type="match status" value="1"/>
</dbReference>
<dbReference type="RefSeq" id="WP_310921293.1">
    <property type="nucleotide sequence ID" value="NZ_JAMQON010000006.1"/>
</dbReference>
<accession>A0ABU2FGQ9</accession>
<dbReference type="SUPFAM" id="SSF53448">
    <property type="entry name" value="Nucleotide-diphospho-sugar transferases"/>
    <property type="match status" value="1"/>
</dbReference>
<dbReference type="InterPro" id="IPR029044">
    <property type="entry name" value="Nucleotide-diphossugar_trans"/>
</dbReference>
<comment type="caution">
    <text evidence="2">The sequence shown here is derived from an EMBL/GenBank/DDBJ whole genome shotgun (WGS) entry which is preliminary data.</text>
</comment>
<keyword evidence="3" id="KW-1185">Reference proteome</keyword>
<dbReference type="PANTHER" id="PTHR43630:SF2">
    <property type="entry name" value="GLYCOSYLTRANSFERASE"/>
    <property type="match status" value="1"/>
</dbReference>
<proteinExistence type="predicted"/>
<feature type="domain" description="Glycosyltransferase 2-like" evidence="1">
    <location>
        <begin position="10"/>
        <end position="131"/>
    </location>
</feature>
<name>A0ABU2FGQ9_9EURY</name>
<dbReference type="Pfam" id="PF00535">
    <property type="entry name" value="Glycos_transf_2"/>
    <property type="match status" value="1"/>
</dbReference>
<dbReference type="InterPro" id="IPR001173">
    <property type="entry name" value="Glyco_trans_2-like"/>
</dbReference>
<sequence length="269" mass="31738">MDVRMMEPLTVCTPTYNSADCVERALDSVTDIADEIVVLDSDSTDGTREIVRDYDSVALYDYEFEGFAHMFRTAATKASNDWVLYVDADEEVREPMASEIRRKLTDPTKDAYETFKRNRMWGRWMHAKHKKRPILARVEALSWDDAIVGEEWRVRDGYDVGELEHPIHHYAYDSVDEYITKWMGYTAADALDEYESGRSSSLLYFYLKGAAAFNYRYFYERSVLDGWQGLFFSVMSAVFYPVVDARLRRIQKLQKERDDWREWWIENKC</sequence>
<gene>
    <name evidence="2" type="ORF">NDI56_18740</name>
</gene>
<evidence type="ECO:0000259" key="1">
    <source>
        <dbReference type="Pfam" id="PF00535"/>
    </source>
</evidence>